<organism evidence="1 2">
    <name type="scientific">Megaselia scalaris</name>
    <name type="common">Humpbacked fly</name>
    <name type="synonym">Phora scalaris</name>
    <dbReference type="NCBI Taxonomy" id="36166"/>
    <lineage>
        <taxon>Eukaryota</taxon>
        <taxon>Metazoa</taxon>
        <taxon>Ecdysozoa</taxon>
        <taxon>Arthropoda</taxon>
        <taxon>Hexapoda</taxon>
        <taxon>Insecta</taxon>
        <taxon>Pterygota</taxon>
        <taxon>Neoptera</taxon>
        <taxon>Endopterygota</taxon>
        <taxon>Diptera</taxon>
        <taxon>Brachycera</taxon>
        <taxon>Muscomorpha</taxon>
        <taxon>Platypezoidea</taxon>
        <taxon>Phoridae</taxon>
        <taxon>Megaseliini</taxon>
        <taxon>Megaselia</taxon>
    </lineage>
</organism>
<sequence>MRLIEFAVSRNMLVDDTFFISFTSTSIQKHGVHQMVRDDPVISSDHNLVAVTTYEYSAKAQYRGNVQIYELKQTRGSRSRLEELCSPRKKLDFLMNLKVQLKKQDT</sequence>
<name>T1GIJ4_MEGSC</name>
<dbReference type="EMBL" id="CAQQ02389513">
    <property type="status" value="NOT_ANNOTATED_CDS"/>
    <property type="molecule type" value="Genomic_DNA"/>
</dbReference>
<protein>
    <submittedName>
        <fullName evidence="1">Uncharacterized protein</fullName>
    </submittedName>
</protein>
<dbReference type="EnsemblMetazoa" id="MESCA003273-RA">
    <property type="protein sequence ID" value="MESCA003273-PA"/>
    <property type="gene ID" value="MESCA003273"/>
</dbReference>
<dbReference type="HOGENOM" id="CLU_2226196_0_0_1"/>
<accession>T1GIJ4</accession>
<dbReference type="Proteomes" id="UP000015102">
    <property type="component" value="Unassembled WGS sequence"/>
</dbReference>
<dbReference type="AlphaFoldDB" id="T1GIJ4"/>
<proteinExistence type="predicted"/>
<evidence type="ECO:0000313" key="1">
    <source>
        <dbReference type="EnsemblMetazoa" id="MESCA003273-PA"/>
    </source>
</evidence>
<reference evidence="2" key="1">
    <citation type="submission" date="2013-02" db="EMBL/GenBank/DDBJ databases">
        <authorList>
            <person name="Hughes D."/>
        </authorList>
    </citation>
    <scope>NUCLEOTIDE SEQUENCE</scope>
    <source>
        <strain>Durham</strain>
        <strain evidence="2">NC isolate 2 -- Noor lab</strain>
    </source>
</reference>
<evidence type="ECO:0000313" key="2">
    <source>
        <dbReference type="Proteomes" id="UP000015102"/>
    </source>
</evidence>
<keyword evidence="2" id="KW-1185">Reference proteome</keyword>
<reference evidence="1" key="2">
    <citation type="submission" date="2015-06" db="UniProtKB">
        <authorList>
            <consortium name="EnsemblMetazoa"/>
        </authorList>
    </citation>
    <scope>IDENTIFICATION</scope>
</reference>